<dbReference type="GO" id="GO:0043622">
    <property type="term" value="P:cortical microtubule organization"/>
    <property type="evidence" value="ECO:0007669"/>
    <property type="project" value="TreeGrafter"/>
</dbReference>
<dbReference type="EMBL" id="JAVYJV010000013">
    <property type="protein sequence ID" value="KAK4356234.1"/>
    <property type="molecule type" value="Genomic_DNA"/>
</dbReference>
<feature type="compositionally biased region" description="Polar residues" evidence="1">
    <location>
        <begin position="259"/>
        <end position="268"/>
    </location>
</feature>
<dbReference type="GO" id="GO:0055028">
    <property type="term" value="C:cortical microtubule"/>
    <property type="evidence" value="ECO:0007669"/>
    <property type="project" value="TreeGrafter"/>
</dbReference>
<feature type="region of interest" description="Disordered" evidence="1">
    <location>
        <begin position="136"/>
        <end position="157"/>
    </location>
</feature>
<feature type="compositionally biased region" description="Polar residues" evidence="1">
    <location>
        <begin position="136"/>
        <end position="147"/>
    </location>
</feature>
<dbReference type="Proteomes" id="UP001291623">
    <property type="component" value="Unassembled WGS sequence"/>
</dbReference>
<feature type="compositionally biased region" description="Polar residues" evidence="1">
    <location>
        <begin position="275"/>
        <end position="290"/>
    </location>
</feature>
<comment type="caution">
    <text evidence="2">The sequence shown here is derived from an EMBL/GenBank/DDBJ whole genome shotgun (WGS) entry which is preliminary data.</text>
</comment>
<protein>
    <submittedName>
        <fullName evidence="2">Uncharacterized protein</fullName>
    </submittedName>
</protein>
<feature type="region of interest" description="Disordered" evidence="1">
    <location>
        <begin position="344"/>
        <end position="374"/>
    </location>
</feature>
<keyword evidence="3" id="KW-1185">Reference proteome</keyword>
<accession>A0AAE1RPI9</accession>
<feature type="region of interest" description="Disordered" evidence="1">
    <location>
        <begin position="61"/>
        <end position="80"/>
    </location>
</feature>
<feature type="compositionally biased region" description="Polar residues" evidence="1">
    <location>
        <begin position="70"/>
        <end position="80"/>
    </location>
</feature>
<reference evidence="2" key="1">
    <citation type="submission" date="2023-12" db="EMBL/GenBank/DDBJ databases">
        <title>Genome assembly of Anisodus tanguticus.</title>
        <authorList>
            <person name="Wang Y.-J."/>
        </authorList>
    </citation>
    <scope>NUCLEOTIDE SEQUENCE</scope>
    <source>
        <strain evidence="2">KB-2021</strain>
        <tissue evidence="2">Leaf</tissue>
    </source>
</reference>
<feature type="region of interest" description="Disordered" evidence="1">
    <location>
        <begin position="203"/>
        <end position="291"/>
    </location>
</feature>
<evidence type="ECO:0000256" key="1">
    <source>
        <dbReference type="SAM" id="MobiDB-lite"/>
    </source>
</evidence>
<feature type="compositionally biased region" description="Low complexity" evidence="1">
    <location>
        <begin position="240"/>
        <end position="251"/>
    </location>
</feature>
<dbReference type="PANTHER" id="PTHR31949:SF6">
    <property type="entry name" value="DUF4005 DOMAIN-CONTAINING PROTEIN"/>
    <property type="match status" value="1"/>
</dbReference>
<feature type="compositionally biased region" description="Basic and acidic residues" evidence="1">
    <location>
        <begin position="220"/>
        <end position="232"/>
    </location>
</feature>
<dbReference type="PANTHER" id="PTHR31949">
    <property type="entry name" value="GASTRIC MUCIN-LIKE PROTEIN"/>
    <property type="match status" value="1"/>
</dbReference>
<gene>
    <name evidence="2" type="ORF">RND71_025205</name>
</gene>
<proteinExistence type="predicted"/>
<organism evidence="2 3">
    <name type="scientific">Anisodus tanguticus</name>
    <dbReference type="NCBI Taxonomy" id="243964"/>
    <lineage>
        <taxon>Eukaryota</taxon>
        <taxon>Viridiplantae</taxon>
        <taxon>Streptophyta</taxon>
        <taxon>Embryophyta</taxon>
        <taxon>Tracheophyta</taxon>
        <taxon>Spermatophyta</taxon>
        <taxon>Magnoliopsida</taxon>
        <taxon>eudicotyledons</taxon>
        <taxon>Gunneridae</taxon>
        <taxon>Pentapetalae</taxon>
        <taxon>asterids</taxon>
        <taxon>lamiids</taxon>
        <taxon>Solanales</taxon>
        <taxon>Solanaceae</taxon>
        <taxon>Solanoideae</taxon>
        <taxon>Hyoscyameae</taxon>
        <taxon>Anisodus</taxon>
    </lineage>
</organism>
<evidence type="ECO:0000313" key="3">
    <source>
        <dbReference type="Proteomes" id="UP001291623"/>
    </source>
</evidence>
<name>A0AAE1RPI9_9SOLA</name>
<evidence type="ECO:0000313" key="2">
    <source>
        <dbReference type="EMBL" id="KAK4356234.1"/>
    </source>
</evidence>
<sequence length="374" mass="41545">MKRGYIIPKVVFFFFPKDEDLLLFRDMYKRKKNDLANLFLLFADNALAAKARSTLIRSASPNQKPKIATKNATQIGKQNASSIEKNTRFATTTMIKMIKSNTSIDHKERSNTLPSIATRTTKQRDTSLNFLASNLSKTMGMESSSTRPKSRPLLGGRKSWELSSQDFMMKLCLISRQTGHKYTFNLRVPPRLKAEECPLMGGRKSWEVPGFSDETPPNLRTDRSLSASRDRPNQSTNQRSGSSSSSSSSSSLVPITKPIRQQSCSPSVTRGRMQEISTSSTKSQQGNGTTLVLGRKMVDKFMNARKSIHEEKEINKAKLNGSMNESSGVGRHISRISANMTLKHMEIHQDSGNSGKNGTTTGRKSSNLSRIPSA</sequence>
<dbReference type="AlphaFoldDB" id="A0AAE1RPI9"/>
<feature type="compositionally biased region" description="Low complexity" evidence="1">
    <location>
        <begin position="351"/>
        <end position="366"/>
    </location>
</feature>